<organism evidence="6 7">
    <name type="scientific">Sphingobium vermicomposti</name>
    <dbReference type="NCBI Taxonomy" id="529005"/>
    <lineage>
        <taxon>Bacteria</taxon>
        <taxon>Pseudomonadati</taxon>
        <taxon>Pseudomonadota</taxon>
        <taxon>Alphaproteobacteria</taxon>
        <taxon>Sphingomonadales</taxon>
        <taxon>Sphingomonadaceae</taxon>
        <taxon>Sphingobium</taxon>
    </lineage>
</organism>
<dbReference type="Proteomes" id="UP000576821">
    <property type="component" value="Unassembled WGS sequence"/>
</dbReference>
<dbReference type="Gene3D" id="3.30.450.40">
    <property type="match status" value="1"/>
</dbReference>
<evidence type="ECO:0000313" key="7">
    <source>
        <dbReference type="Proteomes" id="UP000576821"/>
    </source>
</evidence>
<accession>A0A846M7Q8</accession>
<comment type="caution">
    <text evidence="6">The sequence shown here is derived from an EMBL/GenBank/DDBJ whole genome shotgun (WGS) entry which is preliminary data.</text>
</comment>
<sequence length="298" mass="31957">MPRPALAASRAIDILNFMAAAPLRGYSLTELVRQLDLNPASCHALLGAMTRDGYLVRAPRGRVYRLGPALIAIGHAALQCHPVVAAARNQIALLSSELDMDSLLTARLDDRLIALASEGPGRMPGLAVGQRVPLIPPLGTPFLAWANEREVDSWLAKAAGAIDADRLRQSLAMVRQRGYAVTQRSPEQAATGLAVLGMAEEPLAGDWQKRVAERIGQMGEDYLMIEAQPDRLHPVMMISAPVFGVDGAVLCTLSLFGFGRPLPLSRIALLGEAVARHCRMASAMPGRPDKQINEVGRG</sequence>
<keyword evidence="1" id="KW-0805">Transcription regulation</keyword>
<dbReference type="Gene3D" id="1.10.10.10">
    <property type="entry name" value="Winged helix-like DNA-binding domain superfamily/Winged helix DNA-binding domain"/>
    <property type="match status" value="1"/>
</dbReference>
<dbReference type="InterPro" id="IPR036388">
    <property type="entry name" value="WH-like_DNA-bd_sf"/>
</dbReference>
<dbReference type="GO" id="GO:0003677">
    <property type="term" value="F:DNA binding"/>
    <property type="evidence" value="ECO:0007669"/>
    <property type="project" value="UniProtKB-KW"/>
</dbReference>
<feature type="domain" description="IclR-ED" evidence="5">
    <location>
        <begin position="62"/>
        <end position="287"/>
    </location>
</feature>
<evidence type="ECO:0000256" key="1">
    <source>
        <dbReference type="ARBA" id="ARBA00023015"/>
    </source>
</evidence>
<dbReference type="InterPro" id="IPR014757">
    <property type="entry name" value="Tscrpt_reg_IclR_C"/>
</dbReference>
<dbReference type="PANTHER" id="PTHR30136:SF24">
    <property type="entry name" value="HTH-TYPE TRANSCRIPTIONAL REPRESSOR ALLR"/>
    <property type="match status" value="1"/>
</dbReference>
<dbReference type="EMBL" id="JAASQR010000004">
    <property type="protein sequence ID" value="NIJ17922.1"/>
    <property type="molecule type" value="Genomic_DNA"/>
</dbReference>
<proteinExistence type="predicted"/>
<gene>
    <name evidence="6" type="ORF">FHS54_002922</name>
</gene>
<keyword evidence="3" id="KW-0804">Transcription</keyword>
<dbReference type="AlphaFoldDB" id="A0A846M7Q8"/>
<keyword evidence="7" id="KW-1185">Reference proteome</keyword>
<keyword evidence="2 6" id="KW-0238">DNA-binding</keyword>
<feature type="domain" description="HTH iclR-type" evidence="4">
    <location>
        <begin position="5"/>
        <end position="68"/>
    </location>
</feature>
<dbReference type="PROSITE" id="PS51077">
    <property type="entry name" value="HTH_ICLR"/>
    <property type="match status" value="1"/>
</dbReference>
<protein>
    <submittedName>
        <fullName evidence="6">DNA-binding IclR family transcriptional regulator</fullName>
    </submittedName>
</protein>
<evidence type="ECO:0000256" key="2">
    <source>
        <dbReference type="ARBA" id="ARBA00023125"/>
    </source>
</evidence>
<dbReference type="PANTHER" id="PTHR30136">
    <property type="entry name" value="HELIX-TURN-HELIX TRANSCRIPTIONAL REGULATOR, ICLR FAMILY"/>
    <property type="match status" value="1"/>
</dbReference>
<name>A0A846M7Q8_9SPHN</name>
<dbReference type="SUPFAM" id="SSF55781">
    <property type="entry name" value="GAF domain-like"/>
    <property type="match status" value="1"/>
</dbReference>
<dbReference type="SUPFAM" id="SSF46785">
    <property type="entry name" value="Winged helix' DNA-binding domain"/>
    <property type="match status" value="1"/>
</dbReference>
<dbReference type="InterPro" id="IPR029016">
    <property type="entry name" value="GAF-like_dom_sf"/>
</dbReference>
<dbReference type="InterPro" id="IPR050707">
    <property type="entry name" value="HTH_MetabolicPath_Reg"/>
</dbReference>
<evidence type="ECO:0000259" key="5">
    <source>
        <dbReference type="PROSITE" id="PS51078"/>
    </source>
</evidence>
<reference evidence="6 7" key="1">
    <citation type="submission" date="2020-03" db="EMBL/GenBank/DDBJ databases">
        <title>Genomic Encyclopedia of Type Strains, Phase IV (KMG-IV): sequencing the most valuable type-strain genomes for metagenomic binning, comparative biology and taxonomic classification.</title>
        <authorList>
            <person name="Goeker M."/>
        </authorList>
    </citation>
    <scope>NUCLEOTIDE SEQUENCE [LARGE SCALE GENOMIC DNA]</scope>
    <source>
        <strain evidence="6 7">DSM 21299</strain>
    </source>
</reference>
<dbReference type="GO" id="GO:0003700">
    <property type="term" value="F:DNA-binding transcription factor activity"/>
    <property type="evidence" value="ECO:0007669"/>
    <property type="project" value="TreeGrafter"/>
</dbReference>
<dbReference type="GO" id="GO:0045892">
    <property type="term" value="P:negative regulation of DNA-templated transcription"/>
    <property type="evidence" value="ECO:0007669"/>
    <property type="project" value="TreeGrafter"/>
</dbReference>
<dbReference type="PROSITE" id="PS51078">
    <property type="entry name" value="ICLR_ED"/>
    <property type="match status" value="1"/>
</dbReference>
<dbReference type="InterPro" id="IPR036390">
    <property type="entry name" value="WH_DNA-bd_sf"/>
</dbReference>
<dbReference type="SMART" id="SM00346">
    <property type="entry name" value="HTH_ICLR"/>
    <property type="match status" value="1"/>
</dbReference>
<dbReference type="InterPro" id="IPR005471">
    <property type="entry name" value="Tscrpt_reg_IclR_N"/>
</dbReference>
<dbReference type="RefSeq" id="WP_167304807.1">
    <property type="nucleotide sequence ID" value="NZ_JAASQR010000004.1"/>
</dbReference>
<evidence type="ECO:0000256" key="3">
    <source>
        <dbReference type="ARBA" id="ARBA00023163"/>
    </source>
</evidence>
<evidence type="ECO:0000313" key="6">
    <source>
        <dbReference type="EMBL" id="NIJ17922.1"/>
    </source>
</evidence>
<evidence type="ECO:0000259" key="4">
    <source>
        <dbReference type="PROSITE" id="PS51077"/>
    </source>
</evidence>
<dbReference type="Pfam" id="PF09339">
    <property type="entry name" value="HTH_IclR"/>
    <property type="match status" value="1"/>
</dbReference>